<proteinExistence type="predicted"/>
<dbReference type="InterPro" id="IPR024980">
    <property type="entry name" value="DUF3886"/>
</dbReference>
<dbReference type="KEGG" id="phc:BBI08_06080"/>
<sequence>MAAKESQQSLNVLKERKPVAKRKEETNGLFSEDMLSKLKETKKELLKEEQKLEEEKESQRLFERKEREKNLSFAELLERHGDKGNKF</sequence>
<evidence type="ECO:0008006" key="4">
    <source>
        <dbReference type="Google" id="ProtNLM"/>
    </source>
</evidence>
<gene>
    <name evidence="2" type="ORF">BBI08_06080</name>
</gene>
<feature type="compositionally biased region" description="Basic and acidic residues" evidence="1">
    <location>
        <begin position="13"/>
        <end position="26"/>
    </location>
</feature>
<feature type="compositionally biased region" description="Polar residues" evidence="1">
    <location>
        <begin position="1"/>
        <end position="11"/>
    </location>
</feature>
<dbReference type="AlphaFoldDB" id="A0A1C7DPW3"/>
<dbReference type="Pfam" id="PF13025">
    <property type="entry name" value="DUF3886"/>
    <property type="match status" value="1"/>
</dbReference>
<organism evidence="2 3">
    <name type="scientific">Planococcus halocryophilus</name>
    <dbReference type="NCBI Taxonomy" id="1215089"/>
    <lineage>
        <taxon>Bacteria</taxon>
        <taxon>Bacillati</taxon>
        <taxon>Bacillota</taxon>
        <taxon>Bacilli</taxon>
        <taxon>Bacillales</taxon>
        <taxon>Caryophanaceae</taxon>
        <taxon>Planococcus</taxon>
    </lineage>
</organism>
<dbReference type="Proteomes" id="UP000092687">
    <property type="component" value="Chromosome"/>
</dbReference>
<dbReference type="STRING" id="1215089.BBI08_06080"/>
<protein>
    <recommendedName>
        <fullName evidence="4">DUF3886 domain-containing protein</fullName>
    </recommendedName>
</protein>
<keyword evidence="3" id="KW-1185">Reference proteome</keyword>
<feature type="region of interest" description="Disordered" evidence="1">
    <location>
        <begin position="1"/>
        <end position="34"/>
    </location>
</feature>
<evidence type="ECO:0000256" key="1">
    <source>
        <dbReference type="SAM" id="MobiDB-lite"/>
    </source>
</evidence>
<evidence type="ECO:0000313" key="2">
    <source>
        <dbReference type="EMBL" id="ANU13434.1"/>
    </source>
</evidence>
<reference evidence="2" key="1">
    <citation type="submission" date="2016-10" db="EMBL/GenBank/DDBJ databases">
        <authorList>
            <person name="de Groot N.N."/>
        </authorList>
    </citation>
    <scope>NUCLEOTIDE SEQUENCE</scope>
    <source>
        <strain evidence="2">DSM 24743</strain>
    </source>
</reference>
<name>A0A1C7DPW3_9BACL</name>
<dbReference type="EMBL" id="CP016537">
    <property type="protein sequence ID" value="ANU13434.1"/>
    <property type="molecule type" value="Genomic_DNA"/>
</dbReference>
<evidence type="ECO:0000313" key="3">
    <source>
        <dbReference type="Proteomes" id="UP000092687"/>
    </source>
</evidence>
<accession>A0A1C7DPW3</accession>